<feature type="domain" description="tRNA wybutosine-synthesizing protein" evidence="8">
    <location>
        <begin position="20"/>
        <end position="286"/>
    </location>
</feature>
<dbReference type="EC" id="2.1.1.282" evidence="1"/>
<comment type="catalytic activity">
    <reaction evidence="6">
        <text>4-demethyl-7-[(3S)-3-amino-3-carboxypropyl]wyosine(37) in tRNA(Phe) + S-adenosyl-L-methionine = 7-[(3S)-3-amino-3-carboxypropyl]wyosine(37) in tRNA(Phe) + S-adenosyl-L-homocysteine + H(+)</text>
        <dbReference type="Rhea" id="RHEA:36635"/>
        <dbReference type="Rhea" id="RHEA-COMP:10378"/>
        <dbReference type="Rhea" id="RHEA-COMP:10379"/>
        <dbReference type="ChEBI" id="CHEBI:15378"/>
        <dbReference type="ChEBI" id="CHEBI:57856"/>
        <dbReference type="ChEBI" id="CHEBI:59789"/>
        <dbReference type="ChEBI" id="CHEBI:73543"/>
        <dbReference type="ChEBI" id="CHEBI:73550"/>
        <dbReference type="EC" id="2.1.1.282"/>
    </reaction>
</comment>
<dbReference type="Proteomes" id="UP000266841">
    <property type="component" value="Unassembled WGS sequence"/>
</dbReference>
<dbReference type="GO" id="GO:0008175">
    <property type="term" value="F:tRNA methyltransferase activity"/>
    <property type="evidence" value="ECO:0007669"/>
    <property type="project" value="TreeGrafter"/>
</dbReference>
<dbReference type="OMA" id="TSHYEYG"/>
<protein>
    <recommendedName>
        <fullName evidence="1">tRNA(Phe) 7-[(3-amino-3-carboxypropyl)-4-demethylwyosine(37)-N(4)]-methyltransferase</fullName>
        <ecNumber evidence="1">2.1.1.282</ecNumber>
    </recommendedName>
</protein>
<accession>K0TPE2</accession>
<dbReference type="SUPFAM" id="SSF53335">
    <property type="entry name" value="S-adenosyl-L-methionine-dependent methyltransferases"/>
    <property type="match status" value="1"/>
</dbReference>
<dbReference type="GO" id="GO:0030488">
    <property type="term" value="P:tRNA methylation"/>
    <property type="evidence" value="ECO:0007669"/>
    <property type="project" value="TreeGrafter"/>
</dbReference>
<dbReference type="GO" id="GO:0005737">
    <property type="term" value="C:cytoplasm"/>
    <property type="evidence" value="ECO:0007669"/>
    <property type="project" value="TreeGrafter"/>
</dbReference>
<dbReference type="Gene3D" id="3.40.50.150">
    <property type="entry name" value="Vaccinia Virus protein VP39"/>
    <property type="match status" value="1"/>
</dbReference>
<organism evidence="9 10">
    <name type="scientific">Thalassiosira oceanica</name>
    <name type="common">Marine diatom</name>
    <dbReference type="NCBI Taxonomy" id="159749"/>
    <lineage>
        <taxon>Eukaryota</taxon>
        <taxon>Sar</taxon>
        <taxon>Stramenopiles</taxon>
        <taxon>Ochrophyta</taxon>
        <taxon>Bacillariophyta</taxon>
        <taxon>Coscinodiscophyceae</taxon>
        <taxon>Thalassiosirophycidae</taxon>
        <taxon>Thalassiosirales</taxon>
        <taxon>Thalassiosiraceae</taxon>
        <taxon>Thalassiosira</taxon>
    </lineage>
</organism>
<name>K0TPE2_THAOC</name>
<dbReference type="EMBL" id="AGNL01003710">
    <property type="protein sequence ID" value="EJK74397.1"/>
    <property type="molecule type" value="Genomic_DNA"/>
</dbReference>
<keyword evidence="4" id="KW-0949">S-adenosyl-L-methionine</keyword>
<sequence>MTPNKHHSTHFETRKLTCLSKRDKSSAGRIDPKAVDVCAVINDREEYYTTSSCAGRCYMYCGDGIKSWHSVENSQVQEEADEADNGGTTAGFFRRFRVNHDLVRFPRRFFDLTTIESDPSGGGDPIPQIGQFDQLGNNAQFAAKLQENSHQSTGPVWLRFEPFILHVMCRSMKSASVLMNLARPSFKNVGLTSWNDNVSERRNELKSSSKNDNEQLKGGGPRYLVSIVGDEGLDTPLSLPASPDRGLFYDPRDEASVKNAEWLAQLVNERHTRNWKKIDRFVQAIRSLDDNPVDASTIEGADTFALHQTDDSLKSAREATGLPIPRSFDVVGDVVILNSLPEGDRETQRMVGEWITGRNKAWKICIARVNNLATSDRCPGEGGYVQLAGHHRNPIVTSHYEYGIKAVIDLEHCFFSPRMAPERLRLSQSVARGERVLVIFAGVGMEALQISARTEAKSVLAVEKNSAAVECLRRARRMLERNKTATCPGGGEVAAQKLQIEEGDVLEILPTLEEDSFDRIVAPRPKEGVADGDLGTGDAGKQFLRVMLPLLKSRGECHWYDFAADHELPHCERTRNTIQSVCDEIGLGNVEVIHVAKVGSVAKRQFRAPHAGVISHQSAPVNLNAATVAS</sequence>
<keyword evidence="5" id="KW-0819">tRNA processing</keyword>
<dbReference type="AlphaFoldDB" id="K0TPE2"/>
<dbReference type="eggNOG" id="KOG1228">
    <property type="taxonomic scope" value="Eukaryota"/>
</dbReference>
<dbReference type="InterPro" id="IPR003827">
    <property type="entry name" value="tRNA_yW-synthesising"/>
</dbReference>
<reference evidence="9 10" key="1">
    <citation type="journal article" date="2012" name="Genome Biol.">
        <title>Genome and low-iron response of an oceanic diatom adapted to chronic iron limitation.</title>
        <authorList>
            <person name="Lommer M."/>
            <person name="Specht M."/>
            <person name="Roy A.S."/>
            <person name="Kraemer L."/>
            <person name="Andreson R."/>
            <person name="Gutowska M.A."/>
            <person name="Wolf J."/>
            <person name="Bergner S.V."/>
            <person name="Schilhabel M.B."/>
            <person name="Klostermeier U.C."/>
            <person name="Beiko R.G."/>
            <person name="Rosenstiel P."/>
            <person name="Hippler M."/>
            <person name="Laroche J."/>
        </authorList>
    </citation>
    <scope>NUCLEOTIDE SEQUENCE [LARGE SCALE GENOMIC DNA]</scope>
    <source>
        <strain evidence="9 10">CCMP1005</strain>
    </source>
</reference>
<proteinExistence type="predicted"/>
<gene>
    <name evidence="9" type="ORF">THAOC_03928</name>
</gene>
<evidence type="ECO:0000256" key="1">
    <source>
        <dbReference type="ARBA" id="ARBA00012750"/>
    </source>
</evidence>
<dbReference type="Pfam" id="PF02676">
    <property type="entry name" value="TYW3"/>
    <property type="match status" value="1"/>
</dbReference>
<dbReference type="PANTHER" id="PTHR23245">
    <property type="entry name" value="TRNA METHYLTRANSFERASE"/>
    <property type="match status" value="1"/>
</dbReference>
<evidence type="ECO:0000313" key="9">
    <source>
        <dbReference type="EMBL" id="EJK74397.1"/>
    </source>
</evidence>
<keyword evidence="3" id="KW-0808">Transferase</keyword>
<comment type="caution">
    <text evidence="9">The sequence shown here is derived from an EMBL/GenBank/DDBJ whole genome shotgun (WGS) entry which is preliminary data.</text>
</comment>
<dbReference type="SUPFAM" id="SSF111278">
    <property type="entry name" value="SSo0622-like"/>
    <property type="match status" value="1"/>
</dbReference>
<evidence type="ECO:0000313" key="10">
    <source>
        <dbReference type="Proteomes" id="UP000266841"/>
    </source>
</evidence>
<keyword evidence="2" id="KW-0489">Methyltransferase</keyword>
<keyword evidence="10" id="KW-1185">Reference proteome</keyword>
<evidence type="ECO:0000256" key="4">
    <source>
        <dbReference type="ARBA" id="ARBA00022691"/>
    </source>
</evidence>
<dbReference type="Gene3D" id="3.30.1960.10">
    <property type="entry name" value="tRNA wybutosine-synthesizing-like"/>
    <property type="match status" value="1"/>
</dbReference>
<evidence type="ECO:0000259" key="8">
    <source>
        <dbReference type="Pfam" id="PF02676"/>
    </source>
</evidence>
<evidence type="ECO:0000256" key="5">
    <source>
        <dbReference type="ARBA" id="ARBA00022694"/>
    </source>
</evidence>
<evidence type="ECO:0000259" key="7">
    <source>
        <dbReference type="Pfam" id="PF02475"/>
    </source>
</evidence>
<dbReference type="OrthoDB" id="263283at2759"/>
<dbReference type="CDD" id="cd02440">
    <property type="entry name" value="AdoMet_MTases"/>
    <property type="match status" value="1"/>
</dbReference>
<dbReference type="InterPro" id="IPR029063">
    <property type="entry name" value="SAM-dependent_MTases_sf"/>
</dbReference>
<dbReference type="Pfam" id="PF02475">
    <property type="entry name" value="TRM5-TYW2_MTfase"/>
    <property type="match status" value="1"/>
</dbReference>
<evidence type="ECO:0000256" key="2">
    <source>
        <dbReference type="ARBA" id="ARBA00022603"/>
    </source>
</evidence>
<evidence type="ECO:0000256" key="6">
    <source>
        <dbReference type="ARBA" id="ARBA00049202"/>
    </source>
</evidence>
<evidence type="ECO:0000256" key="3">
    <source>
        <dbReference type="ARBA" id="ARBA00022679"/>
    </source>
</evidence>
<dbReference type="PANTHER" id="PTHR23245:SF25">
    <property type="entry name" value="TRNA WYBUTOSINE-SYNTHESIZING PROTEIN 2 HOMOLOG"/>
    <property type="match status" value="1"/>
</dbReference>
<dbReference type="GO" id="GO:0031591">
    <property type="term" value="P:wybutosine biosynthetic process"/>
    <property type="evidence" value="ECO:0007669"/>
    <property type="project" value="TreeGrafter"/>
</dbReference>
<feature type="domain" description="TRM5/TYW2-like methyltransferase" evidence="7">
    <location>
        <begin position="397"/>
        <end position="585"/>
    </location>
</feature>
<dbReference type="InterPro" id="IPR056743">
    <property type="entry name" value="TRM5-TYW2-like_MTfase"/>
</dbReference>
<dbReference type="InterPro" id="IPR036602">
    <property type="entry name" value="tRNA_yW-synthesising-like_sf"/>
</dbReference>